<keyword evidence="5" id="KW-0496">Mitochondrion</keyword>
<gene>
    <name evidence="11" type="ORF">FBUS_05388</name>
</gene>
<dbReference type="EMBL" id="LUCM01011365">
    <property type="protein sequence ID" value="KAA0184086.1"/>
    <property type="molecule type" value="Genomic_DNA"/>
</dbReference>
<protein>
    <recommendedName>
        <fullName evidence="7">Iron-sulfur cluster assembly 2 homolog, mitochondrial</fullName>
    </recommendedName>
    <alternativeName>
        <fullName evidence="8">HESB-like domain-containing protein 1</fullName>
    </alternativeName>
</protein>
<dbReference type="PANTHER" id="PTHR43011">
    <property type="entry name" value="IRON-SULFUR CLUSTER ASSEMBLY 2 HOMOLOG, MITOCHONDRIAL"/>
    <property type="match status" value="1"/>
</dbReference>
<accession>A0A8E0RL69</accession>
<proteinExistence type="inferred from homology"/>
<name>A0A8E0RL69_9TREM</name>
<dbReference type="InterPro" id="IPR035903">
    <property type="entry name" value="HesB-like_dom_sf"/>
</dbReference>
<dbReference type="Pfam" id="PF01521">
    <property type="entry name" value="Fe-S_biosyn"/>
    <property type="match status" value="1"/>
</dbReference>
<comment type="caution">
    <text evidence="11">The sequence shown here is derived from an EMBL/GenBank/DDBJ whole genome shotgun (WGS) entry which is preliminary data.</text>
</comment>
<evidence type="ECO:0000256" key="3">
    <source>
        <dbReference type="ARBA" id="ARBA00022723"/>
    </source>
</evidence>
<evidence type="ECO:0000313" key="11">
    <source>
        <dbReference type="EMBL" id="KAA0184086.1"/>
    </source>
</evidence>
<evidence type="ECO:0000256" key="1">
    <source>
        <dbReference type="ARBA" id="ARBA00004173"/>
    </source>
</evidence>
<evidence type="ECO:0000256" key="2">
    <source>
        <dbReference type="ARBA" id="ARBA00006718"/>
    </source>
</evidence>
<organism evidence="11 12">
    <name type="scientific">Fasciolopsis buskii</name>
    <dbReference type="NCBI Taxonomy" id="27845"/>
    <lineage>
        <taxon>Eukaryota</taxon>
        <taxon>Metazoa</taxon>
        <taxon>Spiralia</taxon>
        <taxon>Lophotrochozoa</taxon>
        <taxon>Platyhelminthes</taxon>
        <taxon>Trematoda</taxon>
        <taxon>Digenea</taxon>
        <taxon>Plagiorchiida</taxon>
        <taxon>Echinostomata</taxon>
        <taxon>Echinostomatoidea</taxon>
        <taxon>Fasciolidae</taxon>
        <taxon>Fasciolopsis</taxon>
    </lineage>
</organism>
<feature type="domain" description="Core" evidence="10">
    <location>
        <begin position="34"/>
        <end position="131"/>
    </location>
</feature>
<dbReference type="SUPFAM" id="SSF89360">
    <property type="entry name" value="HesB-like domain"/>
    <property type="match status" value="1"/>
</dbReference>
<dbReference type="GO" id="GO:0120510">
    <property type="term" value="C:mitochondrial [4Fe-4S] assembly complex"/>
    <property type="evidence" value="ECO:0007669"/>
    <property type="project" value="UniProtKB-ARBA"/>
</dbReference>
<evidence type="ECO:0000256" key="5">
    <source>
        <dbReference type="ARBA" id="ARBA00023128"/>
    </source>
</evidence>
<dbReference type="GO" id="GO:0051539">
    <property type="term" value="F:4 iron, 4 sulfur cluster binding"/>
    <property type="evidence" value="ECO:0007669"/>
    <property type="project" value="TreeGrafter"/>
</dbReference>
<dbReference type="FunFam" id="2.60.300.12:FF:000006">
    <property type="entry name" value="Iron-sulfur cluster assembly 2 mitochondrial"/>
    <property type="match status" value="1"/>
</dbReference>
<evidence type="ECO:0000256" key="8">
    <source>
        <dbReference type="ARBA" id="ARBA00077082"/>
    </source>
</evidence>
<dbReference type="InterPro" id="IPR016092">
    <property type="entry name" value="ATAP"/>
</dbReference>
<comment type="subunit">
    <text evidence="9">Heterotetramer; forms a dimer of dimers with IBA57. Interacts with [2Fe-2S]-ISCA2 forming the heterodimer [2Fe- 2S]-ISCA2-IBA57 complex; [2Fe-2S] cluster binding is absolutely required to promote the complex formation.</text>
</comment>
<comment type="function">
    <text evidence="6">Involved in the maturation of mitochondrial 4Fe-4S proteins functioning late in the iron-sulfur cluster assembly pathway. May be involved in the binding of an intermediate of Fe/S cluster assembly.</text>
</comment>
<comment type="subcellular location">
    <subcellularLocation>
        <location evidence="1">Mitochondrion</location>
    </subcellularLocation>
</comment>
<keyword evidence="12" id="KW-1185">Reference proteome</keyword>
<dbReference type="OrthoDB" id="1938621at2759"/>
<evidence type="ECO:0000256" key="4">
    <source>
        <dbReference type="ARBA" id="ARBA00023004"/>
    </source>
</evidence>
<dbReference type="GO" id="GO:0051537">
    <property type="term" value="F:2 iron, 2 sulfur cluster binding"/>
    <property type="evidence" value="ECO:0007669"/>
    <property type="project" value="TreeGrafter"/>
</dbReference>
<comment type="similarity">
    <text evidence="2">Belongs to the HesB/IscA family.</text>
</comment>
<dbReference type="AlphaFoldDB" id="A0A8E0RL69"/>
<dbReference type="GO" id="GO:0005506">
    <property type="term" value="F:iron ion binding"/>
    <property type="evidence" value="ECO:0007669"/>
    <property type="project" value="TreeGrafter"/>
</dbReference>
<dbReference type="GO" id="GO:0016226">
    <property type="term" value="P:iron-sulfur cluster assembly"/>
    <property type="evidence" value="ECO:0007669"/>
    <property type="project" value="InterPro"/>
</dbReference>
<sequence length="139" mass="15285">MSIPRRVISRKGILEQLIVMHHRGAQHATQIPLLNLSQRCIERLREIGPSNGLLRVLVDSGGCSGFQYKFEVASSPSATDIIVEKEGVRVLLDEASVDFLRGATLDYEDELIRTGFRISNNPVAEKGCSCGSSFAIKLD</sequence>
<dbReference type="PANTHER" id="PTHR43011:SF1">
    <property type="entry name" value="IRON-SULFUR CLUSTER ASSEMBLY 2 HOMOLOG, MITOCHONDRIAL"/>
    <property type="match status" value="1"/>
</dbReference>
<evidence type="ECO:0000313" key="12">
    <source>
        <dbReference type="Proteomes" id="UP000728185"/>
    </source>
</evidence>
<dbReference type="Proteomes" id="UP000728185">
    <property type="component" value="Unassembled WGS sequence"/>
</dbReference>
<dbReference type="Gene3D" id="2.60.300.12">
    <property type="entry name" value="HesB-like domain"/>
    <property type="match status" value="1"/>
</dbReference>
<evidence type="ECO:0000256" key="9">
    <source>
        <dbReference type="ARBA" id="ARBA00093471"/>
    </source>
</evidence>
<reference evidence="11" key="1">
    <citation type="submission" date="2019-05" db="EMBL/GenBank/DDBJ databases">
        <title>Annotation for the trematode Fasciolopsis buski.</title>
        <authorList>
            <person name="Choi Y.-J."/>
        </authorList>
    </citation>
    <scope>NUCLEOTIDE SEQUENCE</scope>
    <source>
        <strain evidence="11">HT</strain>
        <tissue evidence="11">Whole worm</tissue>
    </source>
</reference>
<keyword evidence="4" id="KW-0408">Iron</keyword>
<keyword evidence="3" id="KW-0479">Metal-binding</keyword>
<dbReference type="NCBIfam" id="TIGR00049">
    <property type="entry name" value="iron-sulfur cluster assembly accessory protein"/>
    <property type="match status" value="1"/>
</dbReference>
<evidence type="ECO:0000259" key="10">
    <source>
        <dbReference type="Pfam" id="PF01521"/>
    </source>
</evidence>
<evidence type="ECO:0000256" key="7">
    <source>
        <dbReference type="ARBA" id="ARBA00073313"/>
    </source>
</evidence>
<evidence type="ECO:0000256" key="6">
    <source>
        <dbReference type="ARBA" id="ARBA00057540"/>
    </source>
</evidence>
<dbReference type="InterPro" id="IPR000361">
    <property type="entry name" value="ATAP_core_dom"/>
</dbReference>